<dbReference type="AlphaFoldDB" id="A0AAT9FQB0"/>
<dbReference type="InterPro" id="IPR004167">
    <property type="entry name" value="PSBD"/>
</dbReference>
<evidence type="ECO:0000256" key="5">
    <source>
        <dbReference type="ARBA" id="ARBA00023315"/>
    </source>
</evidence>
<feature type="compositionally biased region" description="Low complexity" evidence="8">
    <location>
        <begin position="170"/>
        <end position="230"/>
    </location>
</feature>
<dbReference type="PANTHER" id="PTHR23151:SF90">
    <property type="entry name" value="DIHYDROLIPOYLLYSINE-RESIDUE ACETYLTRANSFERASE COMPONENT OF PYRUVATE DEHYDROGENASE COMPLEX, MITOCHONDRIAL-RELATED"/>
    <property type="match status" value="1"/>
</dbReference>
<keyword evidence="5 7" id="KW-0012">Acyltransferase</keyword>
<dbReference type="InterPro" id="IPR001078">
    <property type="entry name" value="2-oxoacid_DH_actylTfrase"/>
</dbReference>
<dbReference type="EMBL" id="AP026866">
    <property type="protein sequence ID" value="BDS08168.1"/>
    <property type="molecule type" value="Genomic_DNA"/>
</dbReference>
<feature type="domain" description="Peripheral subunit-binding (PSBD)" evidence="10">
    <location>
        <begin position="134"/>
        <end position="171"/>
    </location>
</feature>
<dbReference type="PROSITE" id="PS50968">
    <property type="entry name" value="BIOTINYL_LIPOYL"/>
    <property type="match status" value="1"/>
</dbReference>
<sequence length="462" mass="47992">MPINIEMPKLSDTMTEGTLVRWNKQVGDEIEIGDVIAEVETDKATMEMEAFDEGTLSEIRIQAGEKAPVGAVLGILLEDGEDAGSSDASADEQASAPAEEAEAPAETNEAPAQAAPASQPAQTDQPAASGERIKASPLARKIAADKGVDLSTVQGSGPSGRIVKADVEGASAAPAQPAAESKPAEAKPAAASQQATSPLASAANALASRAKSQATQSSAPAAAPTPVNPTVADEDQIIELSSMRRIIADRLLTSKTTIPHFYLHVEADTAPLMTLRKQVNAQAEQTHGNKYSVNDFVLKAVINAAQAVPEVNASFNGDSIVQFAKIGISVAVAVDEGLVTPVVKDAASKSMLQISREVKDLATRARDKKLKPNEFDGGTITVSNLGAWGIESFDAIINPPQAAILSVGAIVQKPVVVNGELVVGQRMNIGLSCDHRVVDGAVGAKFLNEVKKLVENPALMLV</sequence>
<dbReference type="Gene3D" id="2.40.50.100">
    <property type="match status" value="1"/>
</dbReference>
<evidence type="ECO:0000256" key="7">
    <source>
        <dbReference type="RuleBase" id="RU003423"/>
    </source>
</evidence>
<dbReference type="SUPFAM" id="SSF52777">
    <property type="entry name" value="CoA-dependent acyltransferases"/>
    <property type="match status" value="1"/>
</dbReference>
<feature type="domain" description="Lipoyl-binding" evidence="9">
    <location>
        <begin position="2"/>
        <end position="77"/>
    </location>
</feature>
<comment type="function">
    <text evidence="6">The pyruvate dehydrogenase complex catalyzes the overall conversion of pyruvate to acetyl-CoA and CO(2). It contains multiple copies of three enzymatic components: pyruvate dehydrogenase (E1), dihydrolipoamide acetyltransferase (E2) and lipoamide dehydrogenase (E3).</text>
</comment>
<dbReference type="Pfam" id="PF00364">
    <property type="entry name" value="Biotin_lipoyl"/>
    <property type="match status" value="1"/>
</dbReference>
<dbReference type="GO" id="GO:0016746">
    <property type="term" value="F:acyltransferase activity"/>
    <property type="evidence" value="ECO:0007669"/>
    <property type="project" value="UniProtKB-KW"/>
</dbReference>
<evidence type="ECO:0000256" key="3">
    <source>
        <dbReference type="ARBA" id="ARBA00022679"/>
    </source>
</evidence>
<evidence type="ECO:0000313" key="11">
    <source>
        <dbReference type="EMBL" id="BDS08168.1"/>
    </source>
</evidence>
<comment type="cofactor">
    <cofactor evidence="1 7">
        <name>(R)-lipoate</name>
        <dbReference type="ChEBI" id="CHEBI:83088"/>
    </cofactor>
</comment>
<dbReference type="KEGG" id="osu:NT6N_32080"/>
<organism evidence="11">
    <name type="scientific">Oceaniferula spumae</name>
    <dbReference type="NCBI Taxonomy" id="2979115"/>
    <lineage>
        <taxon>Bacteria</taxon>
        <taxon>Pseudomonadati</taxon>
        <taxon>Verrucomicrobiota</taxon>
        <taxon>Verrucomicrobiia</taxon>
        <taxon>Verrucomicrobiales</taxon>
        <taxon>Verrucomicrobiaceae</taxon>
        <taxon>Oceaniferula</taxon>
    </lineage>
</organism>
<dbReference type="GO" id="GO:0006086">
    <property type="term" value="P:pyruvate decarboxylation to acetyl-CoA"/>
    <property type="evidence" value="ECO:0007669"/>
    <property type="project" value="InterPro"/>
</dbReference>
<evidence type="ECO:0000256" key="4">
    <source>
        <dbReference type="ARBA" id="ARBA00022823"/>
    </source>
</evidence>
<dbReference type="FunFam" id="2.40.50.100:FF:000010">
    <property type="entry name" value="Acetyltransferase component of pyruvate dehydrogenase complex"/>
    <property type="match status" value="1"/>
</dbReference>
<dbReference type="InterPro" id="IPR045257">
    <property type="entry name" value="E2/Pdx1"/>
</dbReference>
<name>A0AAT9FQB0_9BACT</name>
<feature type="region of interest" description="Disordered" evidence="8">
    <location>
        <begin position="169"/>
        <end position="230"/>
    </location>
</feature>
<dbReference type="Pfam" id="PF02817">
    <property type="entry name" value="E3_binding"/>
    <property type="match status" value="1"/>
</dbReference>
<dbReference type="GO" id="GO:0045254">
    <property type="term" value="C:pyruvate dehydrogenase complex"/>
    <property type="evidence" value="ECO:0007669"/>
    <property type="project" value="InterPro"/>
</dbReference>
<dbReference type="Gene3D" id="4.10.320.10">
    <property type="entry name" value="E3-binding domain"/>
    <property type="match status" value="1"/>
</dbReference>
<dbReference type="EC" id="2.3.1.-" evidence="7"/>
<evidence type="ECO:0000256" key="2">
    <source>
        <dbReference type="ARBA" id="ARBA00007317"/>
    </source>
</evidence>
<dbReference type="PROSITE" id="PS51826">
    <property type="entry name" value="PSBD"/>
    <property type="match status" value="1"/>
</dbReference>
<comment type="similarity">
    <text evidence="2 7">Belongs to the 2-oxoacid dehydrogenase family.</text>
</comment>
<evidence type="ECO:0000256" key="1">
    <source>
        <dbReference type="ARBA" id="ARBA00001938"/>
    </source>
</evidence>
<dbReference type="Pfam" id="PF00198">
    <property type="entry name" value="2-oxoacid_dh"/>
    <property type="match status" value="1"/>
</dbReference>
<dbReference type="SUPFAM" id="SSF51230">
    <property type="entry name" value="Single hybrid motif"/>
    <property type="match status" value="1"/>
</dbReference>
<dbReference type="SUPFAM" id="SSF47005">
    <property type="entry name" value="Peripheral subunit-binding domain of 2-oxo acid dehydrogenase complex"/>
    <property type="match status" value="1"/>
</dbReference>
<evidence type="ECO:0000259" key="9">
    <source>
        <dbReference type="PROSITE" id="PS50968"/>
    </source>
</evidence>
<evidence type="ECO:0000256" key="6">
    <source>
        <dbReference type="ARBA" id="ARBA00025211"/>
    </source>
</evidence>
<evidence type="ECO:0000256" key="8">
    <source>
        <dbReference type="SAM" id="MobiDB-lite"/>
    </source>
</evidence>
<keyword evidence="3 7" id="KW-0808">Transferase</keyword>
<evidence type="ECO:0000259" key="10">
    <source>
        <dbReference type="PROSITE" id="PS51826"/>
    </source>
</evidence>
<dbReference type="FunFam" id="3.30.559.10:FF:000007">
    <property type="entry name" value="Dihydrolipoamide acetyltransferase component of pyruvate dehydrogenase complex"/>
    <property type="match status" value="1"/>
</dbReference>
<dbReference type="InterPro" id="IPR003016">
    <property type="entry name" value="2-oxoA_DH_lipoyl-BS"/>
</dbReference>
<protein>
    <recommendedName>
        <fullName evidence="7">Dihydrolipoamide acetyltransferase component of pyruvate dehydrogenase complex</fullName>
        <ecNumber evidence="7">2.3.1.-</ecNumber>
    </recommendedName>
</protein>
<accession>A0AAT9FQB0</accession>
<feature type="region of interest" description="Disordered" evidence="8">
    <location>
        <begin position="81"/>
        <end position="131"/>
    </location>
</feature>
<reference evidence="11" key="1">
    <citation type="submission" date="2024-07" db="EMBL/GenBank/DDBJ databases">
        <title>Complete genome sequence of Verrucomicrobiaceae bacterium NT6N.</title>
        <authorList>
            <person name="Huang C."/>
            <person name="Takami H."/>
            <person name="Hamasaki K."/>
        </authorList>
    </citation>
    <scope>NUCLEOTIDE SEQUENCE</scope>
    <source>
        <strain evidence="11">NT6N</strain>
    </source>
</reference>
<dbReference type="PANTHER" id="PTHR23151">
    <property type="entry name" value="DIHYDROLIPOAMIDE ACETYL/SUCCINYL-TRANSFERASE-RELATED"/>
    <property type="match status" value="1"/>
</dbReference>
<keyword evidence="4 7" id="KW-0450">Lipoyl</keyword>
<gene>
    <name evidence="11" type="ORF">NT6N_32080</name>
</gene>
<dbReference type="InterPro" id="IPR023213">
    <property type="entry name" value="CAT-like_dom_sf"/>
</dbReference>
<proteinExistence type="inferred from homology"/>
<dbReference type="CDD" id="cd06849">
    <property type="entry name" value="lipoyl_domain"/>
    <property type="match status" value="1"/>
</dbReference>
<dbReference type="InterPro" id="IPR036625">
    <property type="entry name" value="E3-bd_dom_sf"/>
</dbReference>
<dbReference type="PROSITE" id="PS00189">
    <property type="entry name" value="LIPOYL"/>
    <property type="match status" value="1"/>
</dbReference>
<dbReference type="Gene3D" id="3.30.559.10">
    <property type="entry name" value="Chloramphenicol acetyltransferase-like domain"/>
    <property type="match status" value="1"/>
</dbReference>
<dbReference type="InterPro" id="IPR011053">
    <property type="entry name" value="Single_hybrid_motif"/>
</dbReference>
<feature type="compositionally biased region" description="Low complexity" evidence="8">
    <location>
        <begin position="85"/>
        <end position="129"/>
    </location>
</feature>
<dbReference type="InterPro" id="IPR000089">
    <property type="entry name" value="Biotin_lipoyl"/>
</dbReference>